<dbReference type="GeneID" id="33361012"/>
<evidence type="ECO:0000256" key="5">
    <source>
        <dbReference type="ARBA" id="ARBA00022448"/>
    </source>
</evidence>
<keyword evidence="8 12" id="KW-1133">Transmembrane helix</keyword>
<evidence type="ECO:0000256" key="4">
    <source>
        <dbReference type="ARBA" id="ARBA00015435"/>
    </source>
</evidence>
<gene>
    <name evidence="13" type="primary">secG</name>
</gene>
<geneLocation type="chloroplast" evidence="13"/>
<comment type="function">
    <text evidence="11">Involved in protein export. Participates in an early event of protein translocation across the chloroplast thylakoid membrane.</text>
</comment>
<keyword evidence="6 12" id="KW-0812">Transmembrane</keyword>
<proteinExistence type="inferred from homology"/>
<dbReference type="InterPro" id="IPR004692">
    <property type="entry name" value="SecG"/>
</dbReference>
<evidence type="ECO:0000256" key="11">
    <source>
        <dbReference type="ARBA" id="ARBA00025638"/>
    </source>
</evidence>
<dbReference type="AlphaFoldDB" id="A0A1Z1MNI7"/>
<comment type="subcellular location">
    <subcellularLocation>
        <location evidence="1">Membrane</location>
        <topology evidence="1">Multi-pass membrane protein</topology>
    </subcellularLocation>
</comment>
<keyword evidence="13" id="KW-0934">Plastid</keyword>
<comment type="similarity">
    <text evidence="2">Belongs to the SecG family.</text>
</comment>
<feature type="transmembrane region" description="Helical" evidence="12">
    <location>
        <begin position="45"/>
        <end position="67"/>
    </location>
</feature>
<keyword evidence="7" id="KW-0653">Protein transport</keyword>
<keyword evidence="9" id="KW-0811">Translocation</keyword>
<dbReference type="EMBL" id="MF101448">
    <property type="protein sequence ID" value="ARW67660.1"/>
    <property type="molecule type" value="Genomic_DNA"/>
</dbReference>
<protein>
    <recommendedName>
        <fullName evidence="4">Probable protein-export membrane protein SecG</fullName>
    </recommendedName>
    <alternativeName>
        <fullName evidence="3">Probable protein-export membrane protein secG</fullName>
    </alternativeName>
</protein>
<evidence type="ECO:0000256" key="2">
    <source>
        <dbReference type="ARBA" id="ARBA00008445"/>
    </source>
</evidence>
<accession>A0A1Z1MNI7</accession>
<evidence type="ECO:0000256" key="8">
    <source>
        <dbReference type="ARBA" id="ARBA00022989"/>
    </source>
</evidence>
<evidence type="ECO:0000313" key="13">
    <source>
        <dbReference type="EMBL" id="ARW67660.1"/>
    </source>
</evidence>
<feature type="transmembrane region" description="Helical" evidence="12">
    <location>
        <begin position="5"/>
        <end position="25"/>
    </location>
</feature>
<keyword evidence="13" id="KW-0150">Chloroplast</keyword>
<name>A0A1Z1MNI7_9FLOR</name>
<dbReference type="RefSeq" id="YP_009398474.1">
    <property type="nucleotide sequence ID" value="NC_035292.1"/>
</dbReference>
<evidence type="ECO:0000256" key="1">
    <source>
        <dbReference type="ARBA" id="ARBA00004141"/>
    </source>
</evidence>
<keyword evidence="10 12" id="KW-0472">Membrane</keyword>
<evidence type="ECO:0000256" key="7">
    <source>
        <dbReference type="ARBA" id="ARBA00022927"/>
    </source>
</evidence>
<evidence type="ECO:0000256" key="6">
    <source>
        <dbReference type="ARBA" id="ARBA00022692"/>
    </source>
</evidence>
<reference evidence="13" key="1">
    <citation type="journal article" date="2017" name="J. Phycol.">
        <title>Analysis of chloroplast genomes and a supermatrix inform reclassification of the Rhodomelaceae (Rhodophyta).</title>
        <authorList>
            <person name="Diaz-Tapia P."/>
            <person name="Maggs C.A."/>
            <person name="West J.A."/>
            <person name="Verbruggen H."/>
        </authorList>
    </citation>
    <scope>NUCLEOTIDE SEQUENCE</scope>
    <source>
        <strain evidence="13">PD1509</strain>
    </source>
</reference>
<evidence type="ECO:0000256" key="9">
    <source>
        <dbReference type="ARBA" id="ARBA00023010"/>
    </source>
</evidence>
<evidence type="ECO:0000256" key="10">
    <source>
        <dbReference type="ARBA" id="ARBA00023136"/>
    </source>
</evidence>
<evidence type="ECO:0000256" key="12">
    <source>
        <dbReference type="SAM" id="Phobius"/>
    </source>
</evidence>
<organism evidence="13">
    <name type="scientific">Lophocladia kuetzingii</name>
    <dbReference type="NCBI Taxonomy" id="675577"/>
    <lineage>
        <taxon>Eukaryota</taxon>
        <taxon>Rhodophyta</taxon>
        <taxon>Florideophyceae</taxon>
        <taxon>Rhodymeniophycidae</taxon>
        <taxon>Ceramiales</taxon>
        <taxon>Rhodomelaceae</taxon>
        <taxon>Lophothalieae</taxon>
        <taxon>Lophocladia</taxon>
    </lineage>
</organism>
<evidence type="ECO:0000256" key="3">
    <source>
        <dbReference type="ARBA" id="ARBA00013657"/>
    </source>
</evidence>
<keyword evidence="5" id="KW-0813">Transport</keyword>
<sequence>MIQILWYISCIFTIILILINSPSSNINSNLLSENKLFNVSSNQSFINQFIFFNIFLFFLLTIISLLIL</sequence>
<dbReference type="Pfam" id="PF03840">
    <property type="entry name" value="SecG"/>
    <property type="match status" value="1"/>
</dbReference>